<organism evidence="4 5">
    <name type="scientific">Piedraia hortae CBS 480.64</name>
    <dbReference type="NCBI Taxonomy" id="1314780"/>
    <lineage>
        <taxon>Eukaryota</taxon>
        <taxon>Fungi</taxon>
        <taxon>Dikarya</taxon>
        <taxon>Ascomycota</taxon>
        <taxon>Pezizomycotina</taxon>
        <taxon>Dothideomycetes</taxon>
        <taxon>Dothideomycetidae</taxon>
        <taxon>Capnodiales</taxon>
        <taxon>Piedraiaceae</taxon>
        <taxon>Piedraia</taxon>
    </lineage>
</organism>
<dbReference type="EMBL" id="MU005994">
    <property type="protein sequence ID" value="KAF2859335.1"/>
    <property type="molecule type" value="Genomic_DNA"/>
</dbReference>
<evidence type="ECO:0000313" key="5">
    <source>
        <dbReference type="Proteomes" id="UP000799421"/>
    </source>
</evidence>
<dbReference type="Pfam" id="PF00400">
    <property type="entry name" value="WD40"/>
    <property type="match status" value="1"/>
</dbReference>
<keyword evidence="5" id="KW-1185">Reference proteome</keyword>
<dbReference type="InterPro" id="IPR001680">
    <property type="entry name" value="WD40_rpt"/>
</dbReference>
<keyword evidence="1 3" id="KW-0853">WD repeat</keyword>
<gene>
    <name evidence="4" type="ORF">K470DRAFT_219312</name>
</gene>
<dbReference type="InterPro" id="IPR015943">
    <property type="entry name" value="WD40/YVTN_repeat-like_dom_sf"/>
</dbReference>
<dbReference type="PANTHER" id="PTHR22889:SF0">
    <property type="entry name" value="WD REPEAT-CONTAINING PROTEIN 89"/>
    <property type="match status" value="1"/>
</dbReference>
<dbReference type="InterPro" id="IPR039328">
    <property type="entry name" value="WDR89"/>
</dbReference>
<dbReference type="SUPFAM" id="SSF50978">
    <property type="entry name" value="WD40 repeat-like"/>
    <property type="match status" value="1"/>
</dbReference>
<reference evidence="4" key="1">
    <citation type="journal article" date="2020" name="Stud. Mycol.">
        <title>101 Dothideomycetes genomes: a test case for predicting lifestyles and emergence of pathogens.</title>
        <authorList>
            <person name="Haridas S."/>
            <person name="Albert R."/>
            <person name="Binder M."/>
            <person name="Bloem J."/>
            <person name="Labutti K."/>
            <person name="Salamov A."/>
            <person name="Andreopoulos B."/>
            <person name="Baker S."/>
            <person name="Barry K."/>
            <person name="Bills G."/>
            <person name="Bluhm B."/>
            <person name="Cannon C."/>
            <person name="Castanera R."/>
            <person name="Culley D."/>
            <person name="Daum C."/>
            <person name="Ezra D."/>
            <person name="Gonzalez J."/>
            <person name="Henrissat B."/>
            <person name="Kuo A."/>
            <person name="Liang C."/>
            <person name="Lipzen A."/>
            <person name="Lutzoni F."/>
            <person name="Magnuson J."/>
            <person name="Mondo S."/>
            <person name="Nolan M."/>
            <person name="Ohm R."/>
            <person name="Pangilinan J."/>
            <person name="Park H.-J."/>
            <person name="Ramirez L."/>
            <person name="Alfaro M."/>
            <person name="Sun H."/>
            <person name="Tritt A."/>
            <person name="Yoshinaga Y."/>
            <person name="Zwiers L.-H."/>
            <person name="Turgeon B."/>
            <person name="Goodwin S."/>
            <person name="Spatafora J."/>
            <person name="Crous P."/>
            <person name="Grigoriev I."/>
        </authorList>
    </citation>
    <scope>NUCLEOTIDE SEQUENCE</scope>
    <source>
        <strain evidence="4">CBS 480.64</strain>
    </source>
</reference>
<dbReference type="AlphaFoldDB" id="A0A6A7BX88"/>
<protein>
    <submittedName>
        <fullName evidence="4">Uncharacterized protein</fullName>
    </submittedName>
</protein>
<dbReference type="PANTHER" id="PTHR22889">
    <property type="entry name" value="WD REPEAT-CONTAINING PROTEIN 89"/>
    <property type="match status" value="1"/>
</dbReference>
<dbReference type="Gene3D" id="2.130.10.10">
    <property type="entry name" value="YVTN repeat-like/Quinoprotein amine dehydrogenase"/>
    <property type="match status" value="1"/>
</dbReference>
<proteinExistence type="predicted"/>
<evidence type="ECO:0000256" key="1">
    <source>
        <dbReference type="ARBA" id="ARBA00022574"/>
    </source>
</evidence>
<evidence type="ECO:0000256" key="2">
    <source>
        <dbReference type="ARBA" id="ARBA00022737"/>
    </source>
</evidence>
<accession>A0A6A7BX88</accession>
<sequence>MFTESHSDSVTCLGFYGTGLLSGGADGLVNVFDLTKGEDEDEALEWVGNVRGAVNRCVWMEGGRGVGVVTTDEKFNVYDLKGGGERDWGDVRGILGAKYCVGLGEWRGGSVLLYGDNSLGTLAMADVHHLRDGERVEFPGGHGEDVVRDFVLYDDRAYTCGEDGAVRLWRF</sequence>
<dbReference type="Proteomes" id="UP000799421">
    <property type="component" value="Unassembled WGS sequence"/>
</dbReference>
<name>A0A6A7BX88_9PEZI</name>
<feature type="repeat" description="WD" evidence="3">
    <location>
        <begin position="3"/>
        <end position="42"/>
    </location>
</feature>
<evidence type="ECO:0000313" key="4">
    <source>
        <dbReference type="EMBL" id="KAF2859335.1"/>
    </source>
</evidence>
<dbReference type="InterPro" id="IPR036322">
    <property type="entry name" value="WD40_repeat_dom_sf"/>
</dbReference>
<keyword evidence="2" id="KW-0677">Repeat</keyword>
<dbReference type="OrthoDB" id="25131at2759"/>
<dbReference type="PROSITE" id="PS50082">
    <property type="entry name" value="WD_REPEATS_2"/>
    <property type="match status" value="1"/>
</dbReference>
<evidence type="ECO:0000256" key="3">
    <source>
        <dbReference type="PROSITE-ProRule" id="PRU00221"/>
    </source>
</evidence>